<feature type="non-terminal residue" evidence="1">
    <location>
        <position position="1"/>
    </location>
</feature>
<organism evidence="1 2">
    <name type="scientific">Candidatus Enterococcus avicola</name>
    <dbReference type="NCBI Taxonomy" id="2838561"/>
    <lineage>
        <taxon>Bacteria</taxon>
        <taxon>Bacillati</taxon>
        <taxon>Bacillota</taxon>
        <taxon>Bacilli</taxon>
        <taxon>Lactobacillales</taxon>
        <taxon>Enterococcaceae</taxon>
        <taxon>Enterococcus</taxon>
    </lineage>
</organism>
<proteinExistence type="predicted"/>
<dbReference type="EMBL" id="DXBN01000273">
    <property type="protein sequence ID" value="HIZ54571.1"/>
    <property type="molecule type" value="Genomic_DNA"/>
</dbReference>
<sequence length="115" mass="13474">KQKDFLAVDHAEKPFEELIQYHTYDLLVLLRLVRAERSTAYDMMISIQRLIKKAPEGSQDDSSNAEVIKHAETDYKRQTSRMKLLEGILIDRMGYKPKRVDNKLLEALQAKIQRK</sequence>
<dbReference type="Proteomes" id="UP000824063">
    <property type="component" value="Unassembled WGS sequence"/>
</dbReference>
<evidence type="ECO:0000313" key="2">
    <source>
        <dbReference type="Proteomes" id="UP000824063"/>
    </source>
</evidence>
<reference evidence="1" key="2">
    <citation type="submission" date="2021-04" db="EMBL/GenBank/DDBJ databases">
        <authorList>
            <person name="Gilroy R."/>
        </authorList>
    </citation>
    <scope>NUCLEOTIDE SEQUENCE</scope>
    <source>
        <strain evidence="1">CHK172-16539</strain>
    </source>
</reference>
<name>A0A9D2FA32_9ENTE</name>
<evidence type="ECO:0000313" key="1">
    <source>
        <dbReference type="EMBL" id="HIZ54571.1"/>
    </source>
</evidence>
<comment type="caution">
    <text evidence="1">The sequence shown here is derived from an EMBL/GenBank/DDBJ whole genome shotgun (WGS) entry which is preliminary data.</text>
</comment>
<dbReference type="AlphaFoldDB" id="A0A9D2FA32"/>
<gene>
    <name evidence="1" type="ORF">IAA20_11585</name>
</gene>
<protein>
    <submittedName>
        <fullName evidence="1">Uncharacterized protein</fullName>
    </submittedName>
</protein>
<reference evidence="1" key="1">
    <citation type="journal article" date="2021" name="PeerJ">
        <title>Extensive microbial diversity within the chicken gut microbiome revealed by metagenomics and culture.</title>
        <authorList>
            <person name="Gilroy R."/>
            <person name="Ravi A."/>
            <person name="Getino M."/>
            <person name="Pursley I."/>
            <person name="Horton D.L."/>
            <person name="Alikhan N.F."/>
            <person name="Baker D."/>
            <person name="Gharbi K."/>
            <person name="Hall N."/>
            <person name="Watson M."/>
            <person name="Adriaenssens E.M."/>
            <person name="Foster-Nyarko E."/>
            <person name="Jarju S."/>
            <person name="Secka A."/>
            <person name="Antonio M."/>
            <person name="Oren A."/>
            <person name="Chaudhuri R.R."/>
            <person name="La Ragione R."/>
            <person name="Hildebrand F."/>
            <person name="Pallen M.J."/>
        </authorList>
    </citation>
    <scope>NUCLEOTIDE SEQUENCE</scope>
    <source>
        <strain evidence="1">CHK172-16539</strain>
    </source>
</reference>
<accession>A0A9D2FA32</accession>